<name>A0A6N7XY58_9FIRM</name>
<dbReference type="RefSeq" id="WP_154439610.1">
    <property type="nucleotide sequence ID" value="NZ_VUNQ01000011.1"/>
</dbReference>
<accession>A0A6N7XY58</accession>
<keyword evidence="1" id="KW-0812">Transmembrane</keyword>
<gene>
    <name evidence="2" type="ORF">FYJ83_06910</name>
</gene>
<feature type="transmembrane region" description="Helical" evidence="1">
    <location>
        <begin position="198"/>
        <end position="219"/>
    </location>
</feature>
<evidence type="ECO:0000313" key="3">
    <source>
        <dbReference type="Proteomes" id="UP000469523"/>
    </source>
</evidence>
<feature type="transmembrane region" description="Helical" evidence="1">
    <location>
        <begin position="377"/>
        <end position="397"/>
    </location>
</feature>
<proteinExistence type="predicted"/>
<feature type="transmembrane region" description="Helical" evidence="1">
    <location>
        <begin position="167"/>
        <end position="186"/>
    </location>
</feature>
<evidence type="ECO:0000256" key="1">
    <source>
        <dbReference type="SAM" id="Phobius"/>
    </source>
</evidence>
<keyword evidence="1" id="KW-1133">Transmembrane helix</keyword>
<feature type="transmembrane region" description="Helical" evidence="1">
    <location>
        <begin position="263"/>
        <end position="283"/>
    </location>
</feature>
<protein>
    <submittedName>
        <fullName evidence="2">Uncharacterized protein</fullName>
    </submittedName>
</protein>
<feature type="transmembrane region" description="Helical" evidence="1">
    <location>
        <begin position="326"/>
        <end position="357"/>
    </location>
</feature>
<feature type="transmembrane region" description="Helical" evidence="1">
    <location>
        <begin position="289"/>
        <end position="314"/>
    </location>
</feature>
<keyword evidence="1" id="KW-0472">Membrane</keyword>
<keyword evidence="3" id="KW-1185">Reference proteome</keyword>
<feature type="transmembrane region" description="Helical" evidence="1">
    <location>
        <begin position="141"/>
        <end position="160"/>
    </location>
</feature>
<evidence type="ECO:0000313" key="2">
    <source>
        <dbReference type="EMBL" id="MSU01198.1"/>
    </source>
</evidence>
<dbReference type="Proteomes" id="UP000469523">
    <property type="component" value="Unassembled WGS sequence"/>
</dbReference>
<reference evidence="2 3" key="1">
    <citation type="submission" date="2019-09" db="EMBL/GenBank/DDBJ databases">
        <title>In-depth cultivation of the pig gut microbiome towards novel bacterial diversity and tailored functional studies.</title>
        <authorList>
            <person name="Wylensek D."/>
            <person name="Hitch T.C.A."/>
            <person name="Clavel T."/>
        </authorList>
    </citation>
    <scope>NUCLEOTIDE SEQUENCE [LARGE SCALE GENOMIC DNA]</scope>
    <source>
        <strain evidence="2 3">WCA3-693-APC-4?</strain>
    </source>
</reference>
<dbReference type="AlphaFoldDB" id="A0A6N7XY58"/>
<comment type="caution">
    <text evidence="2">The sequence shown here is derived from an EMBL/GenBank/DDBJ whole genome shotgun (WGS) entry which is preliminary data.</text>
</comment>
<organism evidence="2 3">
    <name type="scientific">Tissierella pigra</name>
    <dbReference type="NCBI Taxonomy" id="2607614"/>
    <lineage>
        <taxon>Bacteria</taxon>
        <taxon>Bacillati</taxon>
        <taxon>Bacillota</taxon>
        <taxon>Tissierellia</taxon>
        <taxon>Tissierellales</taxon>
        <taxon>Tissierellaceae</taxon>
        <taxon>Tissierella</taxon>
    </lineage>
</organism>
<sequence length="400" mass="43658">MEDMKTNKKQYKTGSLPGFIISIGIGLLIYLVLSGMTFQTNWLDYNTIVTNADSNIFYKFIWYIMNFTEAQFYAGVFASLGLILGGIVAWRLDVKNSKLAGFNVCYGSNLFPWVLASQLLSLFIAIFILKYTSLFGNGEYTWLPTFITVVGAPPAIMLLYGPSIKALLTGSILGGIMGFPVAFWISNNIIPVLEVPGVVSNVFTMTITGLIVCCIAKALPWMEKVPAKPLNRPVKSEKETLEEMEKPLWTVRRVLADFSEAPFYGNEIAGLFVILGACLDWVLNANHGAYASGAIPAIILSQFVGSAVGVFLYFNKYVEKGWYGTYVPVVSVGPACVLMFGATIPVAITAGILGGIIGPALAEYFCDKLPEDYHPTIGNVTSMGVTTIVVSMIIKVLPWF</sequence>
<feature type="transmembrane region" description="Helical" evidence="1">
    <location>
        <begin position="14"/>
        <end position="33"/>
    </location>
</feature>
<feature type="transmembrane region" description="Helical" evidence="1">
    <location>
        <begin position="72"/>
        <end position="90"/>
    </location>
</feature>
<feature type="transmembrane region" description="Helical" evidence="1">
    <location>
        <begin position="110"/>
        <end position="129"/>
    </location>
</feature>
<dbReference type="EMBL" id="VUNQ01000011">
    <property type="protein sequence ID" value="MSU01198.1"/>
    <property type="molecule type" value="Genomic_DNA"/>
</dbReference>